<dbReference type="STRING" id="316058.RPB_0665"/>
<dbReference type="HOGENOM" id="CLU_152367_0_0_5"/>
<evidence type="ECO:0000256" key="1">
    <source>
        <dbReference type="SAM" id="SignalP"/>
    </source>
</evidence>
<dbReference type="KEGG" id="rpb:RPB_0665"/>
<dbReference type="EMBL" id="CP000250">
    <property type="protein sequence ID" value="ABD05376.1"/>
    <property type="molecule type" value="Genomic_DNA"/>
</dbReference>
<dbReference type="AlphaFoldDB" id="Q2J2D4"/>
<protein>
    <submittedName>
        <fullName evidence="2">Uncharacterized protein</fullName>
    </submittedName>
</protein>
<gene>
    <name evidence="2" type="ordered locus">RPB_0665</name>
</gene>
<feature type="signal peptide" evidence="1">
    <location>
        <begin position="1"/>
        <end position="28"/>
    </location>
</feature>
<proteinExistence type="predicted"/>
<name>Q2J2D4_RHOP2</name>
<keyword evidence="1" id="KW-0732">Signal</keyword>
<evidence type="ECO:0000313" key="2">
    <source>
        <dbReference type="EMBL" id="ABD05376.1"/>
    </source>
</evidence>
<feature type="chain" id="PRO_5004210753" evidence="1">
    <location>
        <begin position="29"/>
        <end position="144"/>
    </location>
</feature>
<dbReference type="eggNOG" id="ENOG5030VIR">
    <property type="taxonomic scope" value="Bacteria"/>
</dbReference>
<sequence>MDLMIERLLKSSLIVAALMVLPVPPALAQAAESQAALPKPKAMKVGDVLSGELTAMRSRARAKGKKVPVYQLVSEPRRLPPPSGLCNLENGPETFQIVPASDAQAAQLKSHLGKNVALKVESVACAEEAGQYSEAVVTKWSLVN</sequence>
<organism evidence="2 3">
    <name type="scientific">Rhodopseudomonas palustris (strain HaA2)</name>
    <dbReference type="NCBI Taxonomy" id="316058"/>
    <lineage>
        <taxon>Bacteria</taxon>
        <taxon>Pseudomonadati</taxon>
        <taxon>Pseudomonadota</taxon>
        <taxon>Alphaproteobacteria</taxon>
        <taxon>Hyphomicrobiales</taxon>
        <taxon>Nitrobacteraceae</taxon>
        <taxon>Rhodopseudomonas</taxon>
    </lineage>
</organism>
<dbReference type="RefSeq" id="WP_011439566.1">
    <property type="nucleotide sequence ID" value="NC_007778.1"/>
</dbReference>
<keyword evidence="3" id="KW-1185">Reference proteome</keyword>
<dbReference type="Proteomes" id="UP000008809">
    <property type="component" value="Chromosome"/>
</dbReference>
<reference evidence="2 3" key="1">
    <citation type="submission" date="2006-01" db="EMBL/GenBank/DDBJ databases">
        <title>Complete sequence of Rhodopseudomonas palustris HaA2.</title>
        <authorList>
            <consortium name="US DOE Joint Genome Institute"/>
            <person name="Copeland A."/>
            <person name="Lucas S."/>
            <person name="Lapidus A."/>
            <person name="Barry K."/>
            <person name="Detter J.C."/>
            <person name="Glavina T."/>
            <person name="Hammon N."/>
            <person name="Israni S."/>
            <person name="Pitluck S."/>
            <person name="Chain P."/>
            <person name="Malfatti S."/>
            <person name="Shin M."/>
            <person name="Vergez L."/>
            <person name="Schmutz J."/>
            <person name="Larimer F."/>
            <person name="Land M."/>
            <person name="Hauser L."/>
            <person name="Pelletier D.A."/>
            <person name="Kyrpides N."/>
            <person name="Anderson I."/>
            <person name="Oda Y."/>
            <person name="Harwood C.S."/>
            <person name="Richardson P."/>
        </authorList>
    </citation>
    <scope>NUCLEOTIDE SEQUENCE [LARGE SCALE GENOMIC DNA]</scope>
    <source>
        <strain evidence="2 3">HaA2</strain>
    </source>
</reference>
<accession>Q2J2D4</accession>
<evidence type="ECO:0000313" key="3">
    <source>
        <dbReference type="Proteomes" id="UP000008809"/>
    </source>
</evidence>